<feature type="compositionally biased region" description="Basic and acidic residues" evidence="1">
    <location>
        <begin position="1"/>
        <end position="28"/>
    </location>
</feature>
<organism evidence="2">
    <name type="scientific">Manihot esculenta</name>
    <name type="common">Cassava</name>
    <name type="synonym">Jatropha manihot</name>
    <dbReference type="NCBI Taxonomy" id="3983"/>
    <lineage>
        <taxon>Eukaryota</taxon>
        <taxon>Viridiplantae</taxon>
        <taxon>Streptophyta</taxon>
        <taxon>Embryophyta</taxon>
        <taxon>Tracheophyta</taxon>
        <taxon>Spermatophyta</taxon>
        <taxon>Magnoliopsida</taxon>
        <taxon>eudicotyledons</taxon>
        <taxon>Gunneridae</taxon>
        <taxon>Pentapetalae</taxon>
        <taxon>rosids</taxon>
        <taxon>fabids</taxon>
        <taxon>Malpighiales</taxon>
        <taxon>Euphorbiaceae</taxon>
        <taxon>Crotonoideae</taxon>
        <taxon>Manihoteae</taxon>
        <taxon>Manihot</taxon>
    </lineage>
</organism>
<feature type="region of interest" description="Disordered" evidence="1">
    <location>
        <begin position="1"/>
        <end position="79"/>
    </location>
</feature>
<proteinExistence type="predicted"/>
<gene>
    <name evidence="2" type="ORF">MANES_S056200</name>
</gene>
<protein>
    <submittedName>
        <fullName evidence="2">Uncharacterized protein</fullName>
    </submittedName>
</protein>
<name>A0A199UAX5_MANES</name>
<dbReference type="EMBL" id="KV450653">
    <property type="protein sequence ID" value="OAY21797.1"/>
    <property type="molecule type" value="Genomic_DNA"/>
</dbReference>
<dbReference type="AlphaFoldDB" id="A0A199UAX5"/>
<evidence type="ECO:0000313" key="2">
    <source>
        <dbReference type="EMBL" id="OAY21797.1"/>
    </source>
</evidence>
<reference evidence="2" key="1">
    <citation type="submission" date="2016-02" db="EMBL/GenBank/DDBJ databases">
        <title>WGS assembly of Manihot esculenta.</title>
        <authorList>
            <person name="Bredeson J.V."/>
            <person name="Prochnik S.E."/>
            <person name="Lyons J.B."/>
            <person name="Schmutz J."/>
            <person name="Grimwood J."/>
            <person name="Vrebalov J."/>
            <person name="Bart R.S."/>
            <person name="Amuge T."/>
            <person name="Ferguson M.E."/>
            <person name="Green R."/>
            <person name="Putnam N."/>
            <person name="Stites J."/>
            <person name="Rounsley S."/>
            <person name="Rokhsar D.S."/>
        </authorList>
    </citation>
    <scope>NUCLEOTIDE SEQUENCE [LARGE SCALE GENOMIC DNA]</scope>
    <source>
        <tissue evidence="2">Leaf</tissue>
    </source>
</reference>
<evidence type="ECO:0000256" key="1">
    <source>
        <dbReference type="SAM" id="MobiDB-lite"/>
    </source>
</evidence>
<accession>A0A199UAX5</accession>
<sequence>MGDRRSKARNPKEEEALPEVSRTKDQPEAIKTNKKVNKRVTGVQEAPQKSTEADGGDGDGEIVSTDLGEIIGRPPTADRIGPTYYQKMIAFFKSRFFN</sequence>